<protein>
    <submittedName>
        <fullName evidence="1">Uncharacterized protein</fullName>
    </submittedName>
</protein>
<gene>
    <name evidence="1" type="ORF">DSO57_1007087</name>
</gene>
<name>A0ACC2TUD1_9FUNG</name>
<reference evidence="1" key="1">
    <citation type="submission" date="2022-04" db="EMBL/GenBank/DDBJ databases">
        <title>Genome of the entomopathogenic fungus Entomophthora muscae.</title>
        <authorList>
            <person name="Elya C."/>
            <person name="Lovett B.R."/>
            <person name="Lee E."/>
            <person name="Macias A.M."/>
            <person name="Hajek A.E."/>
            <person name="De Bivort B.L."/>
            <person name="Kasson M.T."/>
            <person name="De Fine Licht H.H."/>
            <person name="Stajich J.E."/>
        </authorList>
    </citation>
    <scope>NUCLEOTIDE SEQUENCE</scope>
    <source>
        <strain evidence="1">Berkeley</strain>
    </source>
</reference>
<evidence type="ECO:0000313" key="1">
    <source>
        <dbReference type="EMBL" id="KAJ9078370.1"/>
    </source>
</evidence>
<proteinExistence type="predicted"/>
<organism evidence="1 2">
    <name type="scientific">Entomophthora muscae</name>
    <dbReference type="NCBI Taxonomy" id="34485"/>
    <lineage>
        <taxon>Eukaryota</taxon>
        <taxon>Fungi</taxon>
        <taxon>Fungi incertae sedis</taxon>
        <taxon>Zoopagomycota</taxon>
        <taxon>Entomophthoromycotina</taxon>
        <taxon>Entomophthoromycetes</taxon>
        <taxon>Entomophthorales</taxon>
        <taxon>Entomophthoraceae</taxon>
        <taxon>Entomophthora</taxon>
    </lineage>
</organism>
<comment type="caution">
    <text evidence="1">The sequence shown here is derived from an EMBL/GenBank/DDBJ whole genome shotgun (WGS) entry which is preliminary data.</text>
</comment>
<dbReference type="EMBL" id="QTSX02002150">
    <property type="protein sequence ID" value="KAJ9078370.1"/>
    <property type="molecule type" value="Genomic_DNA"/>
</dbReference>
<sequence>MDGIPHLVGLSEAMHDSHKASRTNYWVLERAGDYSLVALQPLSGRKHQLRIHLAQELAMPIVGDTLYQGDHHSPAPSILLHCFCIKINVCSTSHMFKPMLLVPHVRLYTRPP</sequence>
<dbReference type="Proteomes" id="UP001165960">
    <property type="component" value="Unassembled WGS sequence"/>
</dbReference>
<evidence type="ECO:0000313" key="2">
    <source>
        <dbReference type="Proteomes" id="UP001165960"/>
    </source>
</evidence>
<keyword evidence="2" id="KW-1185">Reference proteome</keyword>
<accession>A0ACC2TUD1</accession>